<proteinExistence type="predicted"/>
<gene>
    <name evidence="2" type="ORF">ACFSXZ_32870</name>
</gene>
<dbReference type="RefSeq" id="WP_378270102.1">
    <property type="nucleotide sequence ID" value="NZ_JBHUKR010000021.1"/>
</dbReference>
<evidence type="ECO:0000313" key="2">
    <source>
        <dbReference type="EMBL" id="MFD2421133.1"/>
    </source>
</evidence>
<protein>
    <submittedName>
        <fullName evidence="2">Uncharacterized protein</fullName>
    </submittedName>
</protein>
<accession>A0ABW5G1G1</accession>
<feature type="region of interest" description="Disordered" evidence="1">
    <location>
        <begin position="1"/>
        <end position="33"/>
    </location>
</feature>
<dbReference type="EMBL" id="JBHUKR010000021">
    <property type="protein sequence ID" value="MFD2421133.1"/>
    <property type="molecule type" value="Genomic_DNA"/>
</dbReference>
<dbReference type="Proteomes" id="UP001597417">
    <property type="component" value="Unassembled WGS sequence"/>
</dbReference>
<evidence type="ECO:0000256" key="1">
    <source>
        <dbReference type="SAM" id="MobiDB-lite"/>
    </source>
</evidence>
<name>A0ABW5G1G1_9PSEU</name>
<sequence>MCAGPSDRVQHRGRVVGEVGQPRSTKARQKPSGQAIIWDTPVISSNGSPLCSYS</sequence>
<organism evidence="2 3">
    <name type="scientific">Amycolatopsis pigmentata</name>
    <dbReference type="NCBI Taxonomy" id="450801"/>
    <lineage>
        <taxon>Bacteria</taxon>
        <taxon>Bacillati</taxon>
        <taxon>Actinomycetota</taxon>
        <taxon>Actinomycetes</taxon>
        <taxon>Pseudonocardiales</taxon>
        <taxon>Pseudonocardiaceae</taxon>
        <taxon>Amycolatopsis</taxon>
    </lineage>
</organism>
<evidence type="ECO:0000313" key="3">
    <source>
        <dbReference type="Proteomes" id="UP001597417"/>
    </source>
</evidence>
<comment type="caution">
    <text evidence="2">The sequence shown here is derived from an EMBL/GenBank/DDBJ whole genome shotgun (WGS) entry which is preliminary data.</text>
</comment>
<reference evidence="3" key="1">
    <citation type="journal article" date="2019" name="Int. J. Syst. Evol. Microbiol.">
        <title>The Global Catalogue of Microorganisms (GCM) 10K type strain sequencing project: providing services to taxonomists for standard genome sequencing and annotation.</title>
        <authorList>
            <consortium name="The Broad Institute Genomics Platform"/>
            <consortium name="The Broad Institute Genome Sequencing Center for Infectious Disease"/>
            <person name="Wu L."/>
            <person name="Ma J."/>
        </authorList>
    </citation>
    <scope>NUCLEOTIDE SEQUENCE [LARGE SCALE GENOMIC DNA]</scope>
    <source>
        <strain evidence="3">CGMCC 4.7645</strain>
    </source>
</reference>
<keyword evidence="3" id="KW-1185">Reference proteome</keyword>